<dbReference type="EMBL" id="CAMXCT030002477">
    <property type="protein sequence ID" value="CAL4785733.1"/>
    <property type="molecule type" value="Genomic_DNA"/>
</dbReference>
<evidence type="ECO:0000313" key="1">
    <source>
        <dbReference type="EMBL" id="CAI3998421.1"/>
    </source>
</evidence>
<reference evidence="2 3" key="2">
    <citation type="submission" date="2024-05" db="EMBL/GenBank/DDBJ databases">
        <authorList>
            <person name="Chen Y."/>
            <person name="Shah S."/>
            <person name="Dougan E. K."/>
            <person name="Thang M."/>
            <person name="Chan C."/>
        </authorList>
    </citation>
    <scope>NUCLEOTIDE SEQUENCE [LARGE SCALE GENOMIC DNA]</scope>
</reference>
<protein>
    <submittedName>
        <fullName evidence="2">COP9 signalosome complex subunit 3</fullName>
    </submittedName>
</protein>
<gene>
    <name evidence="1" type="ORF">C1SCF055_LOCUS24724</name>
</gene>
<proteinExistence type="predicted"/>
<dbReference type="EMBL" id="CAMXCT010002477">
    <property type="protein sequence ID" value="CAI3998421.1"/>
    <property type="molecule type" value="Genomic_DNA"/>
</dbReference>
<dbReference type="AlphaFoldDB" id="A0A9P1G3R1"/>
<name>A0A9P1G3R1_9DINO</name>
<keyword evidence="3" id="KW-1185">Reference proteome</keyword>
<comment type="caution">
    <text evidence="1">The sequence shown here is derived from an EMBL/GenBank/DDBJ whole genome shotgun (WGS) entry which is preliminary data.</text>
</comment>
<dbReference type="EMBL" id="CAMXCT020002477">
    <property type="protein sequence ID" value="CAL1151796.1"/>
    <property type="molecule type" value="Genomic_DNA"/>
</dbReference>
<sequence>MPSVLSSPAKKRLRRLQLLTHVVWPSCEMGTQRHEDGSISIESLDRNSKLLLAPYGRSYVVEWWQPVPSTDRESRMENAPGCQMATESFGTGVGYEHIYQVQCFYVEHVEIPWLYPLFLALMQHVAPSADAAYAHSSSTRRLVGLKARLEDCLATGQLVDSGKGVTAPLPSNGNGLDTVGNACDHVSPAVCMGEVSEGPVRVLWTPTATLWLHPDQGEATIDVSRGTPTQPAQCLLMESSLKGRFWKRLGPGGPGGPGGEVILSEMKSVSTGPESQRVLELIDEAAQWLRHNALADTRSTGCSDTGSTGFPSAGPSWVPELEISEGKVHLTIFTSGTGDRHRCASYVGPRLLRLLFADGARLSFTIPSCLPSLPSSLPLVGHFRLILASGEVLHRSFTEPWGAEFHVATLRALLRSRQEATDAMEPMEAVAQSALRRSHLAYKSIGRLVATSG</sequence>
<accession>A0A9P1G3R1</accession>
<dbReference type="Proteomes" id="UP001152797">
    <property type="component" value="Unassembled WGS sequence"/>
</dbReference>
<evidence type="ECO:0000313" key="3">
    <source>
        <dbReference type="Proteomes" id="UP001152797"/>
    </source>
</evidence>
<evidence type="ECO:0000313" key="2">
    <source>
        <dbReference type="EMBL" id="CAL4785733.1"/>
    </source>
</evidence>
<reference evidence="1" key="1">
    <citation type="submission" date="2022-10" db="EMBL/GenBank/DDBJ databases">
        <authorList>
            <person name="Chen Y."/>
            <person name="Dougan E. K."/>
            <person name="Chan C."/>
            <person name="Rhodes N."/>
            <person name="Thang M."/>
        </authorList>
    </citation>
    <scope>NUCLEOTIDE SEQUENCE</scope>
</reference>
<organism evidence="1">
    <name type="scientific">Cladocopium goreaui</name>
    <dbReference type="NCBI Taxonomy" id="2562237"/>
    <lineage>
        <taxon>Eukaryota</taxon>
        <taxon>Sar</taxon>
        <taxon>Alveolata</taxon>
        <taxon>Dinophyceae</taxon>
        <taxon>Suessiales</taxon>
        <taxon>Symbiodiniaceae</taxon>
        <taxon>Cladocopium</taxon>
    </lineage>
</organism>